<accession>A0A0G0B7H2</accession>
<dbReference type="InterPro" id="IPR057240">
    <property type="entry name" value="ParB_dimer_C"/>
</dbReference>
<gene>
    <name evidence="5" type="ORF">UR53_C0001G0156</name>
</gene>
<dbReference type="CDD" id="cd16393">
    <property type="entry name" value="SPO0J_N"/>
    <property type="match status" value="1"/>
</dbReference>
<dbReference type="GO" id="GO:0005694">
    <property type="term" value="C:chromosome"/>
    <property type="evidence" value="ECO:0007669"/>
    <property type="project" value="TreeGrafter"/>
</dbReference>
<dbReference type="Gene3D" id="1.10.10.2830">
    <property type="match status" value="1"/>
</dbReference>
<evidence type="ECO:0000313" key="5">
    <source>
        <dbReference type="EMBL" id="KKP59656.1"/>
    </source>
</evidence>
<comment type="similarity">
    <text evidence="1">Belongs to the ParB family.</text>
</comment>
<dbReference type="Pfam" id="PF17762">
    <property type="entry name" value="HTH_ParB"/>
    <property type="match status" value="1"/>
</dbReference>
<dbReference type="SMART" id="SM00470">
    <property type="entry name" value="ParB"/>
    <property type="match status" value="1"/>
</dbReference>
<comment type="caution">
    <text evidence="5">The sequence shown here is derived from an EMBL/GenBank/DDBJ whole genome shotgun (WGS) entry which is preliminary data.</text>
</comment>
<dbReference type="PANTHER" id="PTHR33375:SF1">
    <property type="entry name" value="CHROMOSOME-PARTITIONING PROTEIN PARB-RELATED"/>
    <property type="match status" value="1"/>
</dbReference>
<name>A0A0G0B7H2_9BACT</name>
<dbReference type="EMBL" id="LBPO01000001">
    <property type="protein sequence ID" value="KKP59656.1"/>
    <property type="molecule type" value="Genomic_DNA"/>
</dbReference>
<dbReference type="AlphaFoldDB" id="A0A0G0B7H2"/>
<dbReference type="PANTHER" id="PTHR33375">
    <property type="entry name" value="CHROMOSOME-PARTITIONING PROTEIN PARB-RELATED"/>
    <property type="match status" value="1"/>
</dbReference>
<keyword evidence="2" id="KW-0159">Chromosome partition</keyword>
<evidence type="ECO:0000256" key="1">
    <source>
        <dbReference type="ARBA" id="ARBA00006295"/>
    </source>
</evidence>
<evidence type="ECO:0000256" key="3">
    <source>
        <dbReference type="ARBA" id="ARBA00023125"/>
    </source>
</evidence>
<dbReference type="NCBIfam" id="TIGR00180">
    <property type="entry name" value="parB_part"/>
    <property type="match status" value="1"/>
</dbReference>
<dbReference type="FunFam" id="3.90.1530.30:FF:000001">
    <property type="entry name" value="Chromosome partitioning protein ParB"/>
    <property type="match status" value="1"/>
</dbReference>
<dbReference type="GO" id="GO:0007059">
    <property type="term" value="P:chromosome segregation"/>
    <property type="evidence" value="ECO:0007669"/>
    <property type="project" value="UniProtKB-KW"/>
</dbReference>
<protein>
    <recommendedName>
        <fullName evidence="4">ParB-like N-terminal domain-containing protein</fullName>
    </recommendedName>
</protein>
<sequence>MALGRGLSALITSTGKSKTTAHENSDGNDQKIWYIPVSKITPHAKQPRRNFAEAELAELAASIKEHGILQPLLVTEKDDGGYEIVAGERRWRASQIAGLPTVPAIIKELAEQTKLEIALIENIQREDLNPLEEAFAYKRLIEEFGLTQQQVAEKVSKSRSAVANTVRLLDLPEPVQAALVNKQISTGQARALLSLPGIKEQLDMLASMLGAKITVRELEREVSKKSSGLHARRDANLVYLEDQLRAALGTKVNITKKGERGTIVINYYSTEEFNQLIKKLTE</sequence>
<evidence type="ECO:0000256" key="2">
    <source>
        <dbReference type="ARBA" id="ARBA00022829"/>
    </source>
</evidence>
<dbReference type="SUPFAM" id="SSF109709">
    <property type="entry name" value="KorB DNA-binding domain-like"/>
    <property type="match status" value="1"/>
</dbReference>
<dbReference type="Pfam" id="PF23552">
    <property type="entry name" value="ParB_C"/>
    <property type="match status" value="1"/>
</dbReference>
<dbReference type="Pfam" id="PF02195">
    <property type="entry name" value="ParB_N"/>
    <property type="match status" value="1"/>
</dbReference>
<dbReference type="FunFam" id="1.10.10.2830:FF:000001">
    <property type="entry name" value="Chromosome partitioning protein ParB"/>
    <property type="match status" value="1"/>
</dbReference>
<dbReference type="Proteomes" id="UP000034927">
    <property type="component" value="Unassembled WGS sequence"/>
</dbReference>
<dbReference type="SUPFAM" id="SSF110849">
    <property type="entry name" value="ParB/Sulfiredoxin"/>
    <property type="match status" value="1"/>
</dbReference>
<reference evidence="5 6" key="1">
    <citation type="journal article" date="2015" name="Nature">
        <title>rRNA introns, odd ribosomes, and small enigmatic genomes across a large radiation of phyla.</title>
        <authorList>
            <person name="Brown C.T."/>
            <person name="Hug L.A."/>
            <person name="Thomas B.C."/>
            <person name="Sharon I."/>
            <person name="Castelle C.J."/>
            <person name="Singh A."/>
            <person name="Wilkins M.J."/>
            <person name="Williams K.H."/>
            <person name="Banfield J.F."/>
        </authorList>
    </citation>
    <scope>NUCLEOTIDE SEQUENCE [LARGE SCALE GENOMIC DNA]</scope>
</reference>
<dbReference type="Gene3D" id="3.90.1530.30">
    <property type="match status" value="1"/>
</dbReference>
<proteinExistence type="inferred from homology"/>
<evidence type="ECO:0000313" key="6">
    <source>
        <dbReference type="Proteomes" id="UP000034927"/>
    </source>
</evidence>
<dbReference type="InterPro" id="IPR003115">
    <property type="entry name" value="ParB_N"/>
</dbReference>
<dbReference type="GO" id="GO:0003677">
    <property type="term" value="F:DNA binding"/>
    <property type="evidence" value="ECO:0007669"/>
    <property type="project" value="UniProtKB-KW"/>
</dbReference>
<keyword evidence="3" id="KW-0238">DNA-binding</keyword>
<dbReference type="InterPro" id="IPR004437">
    <property type="entry name" value="ParB/RepB/Spo0J"/>
</dbReference>
<organism evidence="5 6">
    <name type="scientific">Candidatus Magasanikbacteria bacterium GW2011_GWC2_34_16</name>
    <dbReference type="NCBI Taxonomy" id="1619045"/>
    <lineage>
        <taxon>Bacteria</taxon>
        <taxon>Candidatus Magasanikiibacteriota</taxon>
    </lineage>
</organism>
<dbReference type="InterPro" id="IPR041468">
    <property type="entry name" value="HTH_ParB/Spo0J"/>
</dbReference>
<dbReference type="InterPro" id="IPR036086">
    <property type="entry name" value="ParB/Sulfiredoxin_sf"/>
</dbReference>
<feature type="domain" description="ParB-like N-terminal" evidence="4">
    <location>
        <begin position="33"/>
        <end position="123"/>
    </location>
</feature>
<evidence type="ECO:0000259" key="4">
    <source>
        <dbReference type="SMART" id="SM00470"/>
    </source>
</evidence>
<dbReference type="InterPro" id="IPR050336">
    <property type="entry name" value="Chromosome_partition/occlusion"/>
</dbReference>